<dbReference type="GO" id="GO:0000978">
    <property type="term" value="F:RNA polymerase II cis-regulatory region sequence-specific DNA binding"/>
    <property type="evidence" value="ECO:0007669"/>
    <property type="project" value="TreeGrafter"/>
</dbReference>
<evidence type="ECO:0000313" key="9">
    <source>
        <dbReference type="EMBL" id="KAJ3125606.1"/>
    </source>
</evidence>
<dbReference type="AlphaFoldDB" id="A0AAD5XHF5"/>
<evidence type="ECO:0000256" key="7">
    <source>
        <dbReference type="SAM" id="MobiDB-lite"/>
    </source>
</evidence>
<evidence type="ECO:0000256" key="2">
    <source>
        <dbReference type="ARBA" id="ARBA00022723"/>
    </source>
</evidence>
<keyword evidence="4" id="KW-0862">Zinc</keyword>
<dbReference type="InterPro" id="IPR039355">
    <property type="entry name" value="Transcription_factor_GATA"/>
</dbReference>
<feature type="compositionally biased region" description="Low complexity" evidence="7">
    <location>
        <begin position="103"/>
        <end position="130"/>
    </location>
</feature>
<dbReference type="GO" id="GO:0008270">
    <property type="term" value="F:zinc ion binding"/>
    <property type="evidence" value="ECO:0007669"/>
    <property type="project" value="UniProtKB-KW"/>
</dbReference>
<evidence type="ECO:0000256" key="5">
    <source>
        <dbReference type="ARBA" id="ARBA00023242"/>
    </source>
</evidence>
<dbReference type="GO" id="GO:0005634">
    <property type="term" value="C:nucleus"/>
    <property type="evidence" value="ECO:0007669"/>
    <property type="project" value="UniProtKB-SubCell"/>
</dbReference>
<evidence type="ECO:0000256" key="4">
    <source>
        <dbReference type="ARBA" id="ARBA00022833"/>
    </source>
</evidence>
<evidence type="ECO:0000256" key="6">
    <source>
        <dbReference type="PROSITE-ProRule" id="PRU00094"/>
    </source>
</evidence>
<dbReference type="PROSITE" id="PS50114">
    <property type="entry name" value="GATA_ZN_FINGER_2"/>
    <property type="match status" value="1"/>
</dbReference>
<dbReference type="SMART" id="SM00401">
    <property type="entry name" value="ZnF_GATA"/>
    <property type="match status" value="1"/>
</dbReference>
<reference evidence="9" key="1">
    <citation type="submission" date="2020-05" db="EMBL/GenBank/DDBJ databases">
        <title>Phylogenomic resolution of chytrid fungi.</title>
        <authorList>
            <person name="Stajich J.E."/>
            <person name="Amses K."/>
            <person name="Simmons R."/>
            <person name="Seto K."/>
            <person name="Myers J."/>
            <person name="Bonds A."/>
            <person name="Quandt C.A."/>
            <person name="Barry K."/>
            <person name="Liu P."/>
            <person name="Grigoriev I."/>
            <person name="Longcore J.E."/>
            <person name="James T.Y."/>
        </authorList>
    </citation>
    <scope>NUCLEOTIDE SEQUENCE</scope>
    <source>
        <strain evidence="9">JEL0513</strain>
    </source>
</reference>
<evidence type="ECO:0000256" key="1">
    <source>
        <dbReference type="ARBA" id="ARBA00004123"/>
    </source>
</evidence>
<dbReference type="PANTHER" id="PTHR10071">
    <property type="entry name" value="TRANSCRIPTION FACTOR GATA FAMILY MEMBER"/>
    <property type="match status" value="1"/>
</dbReference>
<proteinExistence type="predicted"/>
<dbReference type="InterPro" id="IPR000679">
    <property type="entry name" value="Znf_GATA"/>
</dbReference>
<gene>
    <name evidence="9" type="primary">CIR1_10</name>
    <name evidence="9" type="ORF">HK100_010723</name>
</gene>
<dbReference type="PROSITE" id="PS00344">
    <property type="entry name" value="GATA_ZN_FINGER_1"/>
    <property type="match status" value="1"/>
</dbReference>
<dbReference type="GO" id="GO:0045944">
    <property type="term" value="P:positive regulation of transcription by RNA polymerase II"/>
    <property type="evidence" value="ECO:0007669"/>
    <property type="project" value="TreeGrafter"/>
</dbReference>
<dbReference type="EMBL" id="JADGJH010000601">
    <property type="protein sequence ID" value="KAJ3125606.1"/>
    <property type="molecule type" value="Genomic_DNA"/>
</dbReference>
<dbReference type="CDD" id="cd00202">
    <property type="entry name" value="ZnF_GATA"/>
    <property type="match status" value="1"/>
</dbReference>
<protein>
    <submittedName>
        <fullName evidence="9">Electron transfer flavoprotein subunit</fullName>
    </submittedName>
</protein>
<dbReference type="Gene3D" id="3.30.50.10">
    <property type="entry name" value="Erythroid Transcription Factor GATA-1, subunit A"/>
    <property type="match status" value="1"/>
</dbReference>
<dbReference type="Pfam" id="PF00320">
    <property type="entry name" value="GATA"/>
    <property type="match status" value="1"/>
</dbReference>
<dbReference type="GO" id="GO:0000122">
    <property type="term" value="P:negative regulation of transcription by RNA polymerase II"/>
    <property type="evidence" value="ECO:0007669"/>
    <property type="project" value="TreeGrafter"/>
</dbReference>
<name>A0AAD5XHF5_9FUNG</name>
<accession>A0AAD5XHF5</accession>
<keyword evidence="3 6" id="KW-0863">Zinc-finger</keyword>
<keyword evidence="2" id="KW-0479">Metal-binding</keyword>
<feature type="domain" description="GATA-type" evidence="8">
    <location>
        <begin position="168"/>
        <end position="218"/>
    </location>
</feature>
<comment type="caution">
    <text evidence="9">The sequence shown here is derived from an EMBL/GenBank/DDBJ whole genome shotgun (WGS) entry which is preliminary data.</text>
</comment>
<dbReference type="SUPFAM" id="SSF57716">
    <property type="entry name" value="Glucocorticoid receptor-like (DNA-binding domain)"/>
    <property type="match status" value="1"/>
</dbReference>
<keyword evidence="10" id="KW-1185">Reference proteome</keyword>
<evidence type="ECO:0000256" key="3">
    <source>
        <dbReference type="ARBA" id="ARBA00022771"/>
    </source>
</evidence>
<organism evidence="9 10">
    <name type="scientific">Physocladia obscura</name>
    <dbReference type="NCBI Taxonomy" id="109957"/>
    <lineage>
        <taxon>Eukaryota</taxon>
        <taxon>Fungi</taxon>
        <taxon>Fungi incertae sedis</taxon>
        <taxon>Chytridiomycota</taxon>
        <taxon>Chytridiomycota incertae sedis</taxon>
        <taxon>Chytridiomycetes</taxon>
        <taxon>Chytridiales</taxon>
        <taxon>Chytriomycetaceae</taxon>
        <taxon>Physocladia</taxon>
    </lineage>
</organism>
<dbReference type="GO" id="GO:0000981">
    <property type="term" value="F:DNA-binding transcription factor activity, RNA polymerase II-specific"/>
    <property type="evidence" value="ECO:0007669"/>
    <property type="project" value="TreeGrafter"/>
</dbReference>
<sequence>MQGFLQELCDHITIPSVLEIVKDPLLDSNHNQQLDQQAPRTLFHQTSSMYPAQLPHTRLSPFALASDGLFVPATQLQTYEYLLNCNWLVPPIQNHSNISDNNPSSPTHSAHFSSSSSSSPPPSSAYTSHTYDTSPVYSTLPVLSPNSPEAALQFFPANAPSSDPLQIQCINCGTFETSVWRKDSFGRSICNACGLYKKQRGIDRPAAFPFRKAVVRRRKRGKKAAIDEDTIVKAMKETREETLGGSRWLDDLI</sequence>
<evidence type="ECO:0000259" key="8">
    <source>
        <dbReference type="PROSITE" id="PS50114"/>
    </source>
</evidence>
<keyword evidence="5" id="KW-0539">Nucleus</keyword>
<dbReference type="InterPro" id="IPR013088">
    <property type="entry name" value="Znf_NHR/GATA"/>
</dbReference>
<feature type="region of interest" description="Disordered" evidence="7">
    <location>
        <begin position="98"/>
        <end position="130"/>
    </location>
</feature>
<dbReference type="Proteomes" id="UP001211907">
    <property type="component" value="Unassembled WGS sequence"/>
</dbReference>
<dbReference type="PRINTS" id="PR00619">
    <property type="entry name" value="GATAZNFINGER"/>
</dbReference>
<comment type="subcellular location">
    <subcellularLocation>
        <location evidence="1">Nucleus</location>
    </subcellularLocation>
</comment>
<evidence type="ECO:0000313" key="10">
    <source>
        <dbReference type="Proteomes" id="UP001211907"/>
    </source>
</evidence>
<dbReference type="PANTHER" id="PTHR10071:SF281">
    <property type="entry name" value="BOX A-BINDING FACTOR-RELATED"/>
    <property type="match status" value="1"/>
</dbReference>